<dbReference type="SUPFAM" id="SSF52058">
    <property type="entry name" value="L domain-like"/>
    <property type="match status" value="1"/>
</dbReference>
<keyword evidence="1" id="KW-0433">Leucine-rich repeat</keyword>
<protein>
    <recommendedName>
        <fullName evidence="4">Disease resistance R13L4/SHOC-2-like LRR domain-containing protein</fullName>
    </recommendedName>
</protein>
<dbReference type="InterPro" id="IPR055414">
    <property type="entry name" value="LRR_R13L4/SHOC2-like"/>
</dbReference>
<evidence type="ECO:0000313" key="6">
    <source>
        <dbReference type="Proteomes" id="UP000177575"/>
    </source>
</evidence>
<dbReference type="SMART" id="SM00369">
    <property type="entry name" value="LRR_TYP"/>
    <property type="match status" value="2"/>
</dbReference>
<dbReference type="Gene3D" id="3.80.10.10">
    <property type="entry name" value="Ribonuclease Inhibitor"/>
    <property type="match status" value="1"/>
</dbReference>
<evidence type="ECO:0000259" key="4">
    <source>
        <dbReference type="Pfam" id="PF23598"/>
    </source>
</evidence>
<dbReference type="InterPro" id="IPR032675">
    <property type="entry name" value="LRR_dom_sf"/>
</dbReference>
<organism evidence="5 6">
    <name type="scientific">Candidatus Veblenbacteria bacterium RIFOXYB1_FULL_43_13</name>
    <dbReference type="NCBI Taxonomy" id="1802426"/>
    <lineage>
        <taxon>Bacteria</taxon>
        <taxon>Candidatus Vebleniibacteriota</taxon>
    </lineage>
</organism>
<evidence type="ECO:0000256" key="2">
    <source>
        <dbReference type="ARBA" id="ARBA00022737"/>
    </source>
</evidence>
<proteinExistence type="predicted"/>
<sequence>MLLGAACTPISQPPARSQPSASEPTPVSTEQTNNQATINNTPQPTGAALDLSNKGLTKLPSYVLDRTDLTSLDISYNKLTGALPGEIRFLKNLKTLDMSYNQMTGLPAEVGQLSELTELNLSYNQFTGLPYELGNLKKLKILNLTGNAYAEADLAVILRGIPNVRVIK</sequence>
<comment type="caution">
    <text evidence="5">The sequence shown here is derived from an EMBL/GenBank/DDBJ whole genome shotgun (WGS) entry which is preliminary data.</text>
</comment>
<feature type="compositionally biased region" description="Polar residues" evidence="3">
    <location>
        <begin position="23"/>
        <end position="44"/>
    </location>
</feature>
<dbReference type="InterPro" id="IPR001611">
    <property type="entry name" value="Leu-rich_rpt"/>
</dbReference>
<dbReference type="Pfam" id="PF23598">
    <property type="entry name" value="LRR_14"/>
    <property type="match status" value="1"/>
</dbReference>
<evidence type="ECO:0000313" key="5">
    <source>
        <dbReference type="EMBL" id="OHA54786.1"/>
    </source>
</evidence>
<feature type="compositionally biased region" description="Low complexity" evidence="3">
    <location>
        <begin position="9"/>
        <end position="22"/>
    </location>
</feature>
<dbReference type="PANTHER" id="PTHR48051">
    <property type="match status" value="1"/>
</dbReference>
<keyword evidence="2" id="KW-0677">Repeat</keyword>
<dbReference type="PROSITE" id="PS51450">
    <property type="entry name" value="LRR"/>
    <property type="match status" value="1"/>
</dbReference>
<accession>A0A1G2Q2H8</accession>
<dbReference type="InterPro" id="IPR003591">
    <property type="entry name" value="Leu-rich_rpt_typical-subtyp"/>
</dbReference>
<dbReference type="PANTHER" id="PTHR48051:SF54">
    <property type="entry name" value="LEUCINE-RICH REPEAT-CONTAINING PROTEIN"/>
    <property type="match status" value="1"/>
</dbReference>
<dbReference type="AlphaFoldDB" id="A0A1G2Q2H8"/>
<dbReference type="EMBL" id="MHTC01000039">
    <property type="protein sequence ID" value="OHA54786.1"/>
    <property type="molecule type" value="Genomic_DNA"/>
</dbReference>
<reference evidence="5 6" key="1">
    <citation type="journal article" date="2016" name="Nat. Commun.">
        <title>Thousands of microbial genomes shed light on interconnected biogeochemical processes in an aquifer system.</title>
        <authorList>
            <person name="Anantharaman K."/>
            <person name="Brown C.T."/>
            <person name="Hug L.A."/>
            <person name="Sharon I."/>
            <person name="Castelle C.J."/>
            <person name="Probst A.J."/>
            <person name="Thomas B.C."/>
            <person name="Singh A."/>
            <person name="Wilkins M.J."/>
            <person name="Karaoz U."/>
            <person name="Brodie E.L."/>
            <person name="Williams K.H."/>
            <person name="Hubbard S.S."/>
            <person name="Banfield J.F."/>
        </authorList>
    </citation>
    <scope>NUCLEOTIDE SEQUENCE [LARGE SCALE GENOMIC DNA]</scope>
</reference>
<evidence type="ECO:0000256" key="3">
    <source>
        <dbReference type="SAM" id="MobiDB-lite"/>
    </source>
</evidence>
<dbReference type="InterPro" id="IPR050216">
    <property type="entry name" value="LRR_domain-containing"/>
</dbReference>
<dbReference type="PRINTS" id="PR00019">
    <property type="entry name" value="LEURICHRPT"/>
</dbReference>
<dbReference type="FunFam" id="3.80.10.10:FF:000383">
    <property type="entry name" value="Leucine-rich repeat receptor protein kinase EMS1"/>
    <property type="match status" value="1"/>
</dbReference>
<feature type="domain" description="Disease resistance R13L4/SHOC-2-like LRR" evidence="4">
    <location>
        <begin position="81"/>
        <end position="167"/>
    </location>
</feature>
<feature type="region of interest" description="Disordered" evidence="3">
    <location>
        <begin position="1"/>
        <end position="51"/>
    </location>
</feature>
<gene>
    <name evidence="5" type="ORF">A2388_02210</name>
</gene>
<dbReference type="Proteomes" id="UP000177575">
    <property type="component" value="Unassembled WGS sequence"/>
</dbReference>
<evidence type="ECO:0000256" key="1">
    <source>
        <dbReference type="ARBA" id="ARBA00022614"/>
    </source>
</evidence>
<dbReference type="GO" id="GO:0005737">
    <property type="term" value="C:cytoplasm"/>
    <property type="evidence" value="ECO:0007669"/>
    <property type="project" value="TreeGrafter"/>
</dbReference>
<name>A0A1G2Q2H8_9BACT</name>